<dbReference type="PROSITE" id="PS01124">
    <property type="entry name" value="HTH_ARAC_FAMILY_2"/>
    <property type="match status" value="1"/>
</dbReference>
<dbReference type="Gene3D" id="3.40.50.2300">
    <property type="match status" value="1"/>
</dbReference>
<evidence type="ECO:0000259" key="7">
    <source>
        <dbReference type="PROSITE" id="PS01124"/>
    </source>
</evidence>
<dbReference type="Pfam" id="PF12833">
    <property type="entry name" value="HTH_18"/>
    <property type="match status" value="1"/>
</dbReference>
<keyword evidence="10" id="KW-1185">Reference proteome</keyword>
<organism evidence="9 10">
    <name type="scientific">Natranaerovirga hydrolytica</name>
    <dbReference type="NCBI Taxonomy" id="680378"/>
    <lineage>
        <taxon>Bacteria</taxon>
        <taxon>Bacillati</taxon>
        <taxon>Bacillota</taxon>
        <taxon>Clostridia</taxon>
        <taxon>Lachnospirales</taxon>
        <taxon>Natranaerovirgaceae</taxon>
        <taxon>Natranaerovirga</taxon>
    </lineage>
</organism>
<feature type="domain" description="Response regulatory" evidence="8">
    <location>
        <begin position="3"/>
        <end position="119"/>
    </location>
</feature>
<evidence type="ECO:0000256" key="2">
    <source>
        <dbReference type="ARBA" id="ARBA00023015"/>
    </source>
</evidence>
<evidence type="ECO:0000256" key="4">
    <source>
        <dbReference type="ARBA" id="ARBA00023163"/>
    </source>
</evidence>
<dbReference type="InterPro" id="IPR011006">
    <property type="entry name" value="CheY-like_superfamily"/>
</dbReference>
<evidence type="ECO:0000313" key="9">
    <source>
        <dbReference type="EMBL" id="TCK88024.1"/>
    </source>
</evidence>
<sequence length="338" mass="39502">MYRVLIVDDEQLMREALNIMISKIDGFEVIGAVDNGEEAIQVCKNKAIDIVFMDIMMPGISGIEASKKICFHNPNITIFIVSAYTDFEFAREALKVKVKEYISKPVSFGKIRELLEDYKANNKDNTKPLDSLITLIKEKDFKKIYYDIPSIAETLYEFAEGDEKELKTMCEKMIHGLIEYMDYFSHSKVRVEDFFTTLNVDFKEKNSLVFWLYNVINFAIEQKSVKKYTLLENVFKYINDNIEKDIGLNEIVEECAVSQGYLSRIFKKQLNVSVMEYIHMRKLIRAKAYFTFSDVSIAEVAFQLGYNEGSYFSKVFKKYEKITAYQYKNKYSYKKSNT</sequence>
<dbReference type="RefSeq" id="WP_132283329.1">
    <property type="nucleotide sequence ID" value="NZ_SMGQ01000017.1"/>
</dbReference>
<dbReference type="EMBL" id="SMGQ01000017">
    <property type="protein sequence ID" value="TCK88024.1"/>
    <property type="molecule type" value="Genomic_DNA"/>
</dbReference>
<keyword evidence="4" id="KW-0804">Transcription</keyword>
<keyword evidence="3" id="KW-0238">DNA-binding</keyword>
<evidence type="ECO:0000256" key="3">
    <source>
        <dbReference type="ARBA" id="ARBA00023125"/>
    </source>
</evidence>
<feature type="domain" description="HTH araC/xylS-type" evidence="7">
    <location>
        <begin position="232"/>
        <end position="330"/>
    </location>
</feature>
<dbReference type="InterPro" id="IPR018060">
    <property type="entry name" value="HTH_AraC"/>
</dbReference>
<comment type="caution">
    <text evidence="9">The sequence shown here is derived from an EMBL/GenBank/DDBJ whole genome shotgun (WGS) entry which is preliminary data.</text>
</comment>
<comment type="function">
    <text evidence="5">May play the central regulatory role in sporulation. It may be an element of the effector pathway responsible for the activation of sporulation genes in response to nutritional stress. Spo0A may act in concert with spo0H (a sigma factor) to control the expression of some genes that are critical to the sporulation process.</text>
</comment>
<dbReference type="InterPro" id="IPR009057">
    <property type="entry name" value="Homeodomain-like_sf"/>
</dbReference>
<dbReference type="Gene3D" id="1.10.10.60">
    <property type="entry name" value="Homeodomain-like"/>
    <property type="match status" value="2"/>
</dbReference>
<evidence type="ECO:0000256" key="1">
    <source>
        <dbReference type="ARBA" id="ARBA00018672"/>
    </source>
</evidence>
<dbReference type="PANTHER" id="PTHR43280">
    <property type="entry name" value="ARAC-FAMILY TRANSCRIPTIONAL REGULATOR"/>
    <property type="match status" value="1"/>
</dbReference>
<dbReference type="SMART" id="SM00342">
    <property type="entry name" value="HTH_ARAC"/>
    <property type="match status" value="1"/>
</dbReference>
<keyword evidence="6" id="KW-0597">Phosphoprotein</keyword>
<dbReference type="SUPFAM" id="SSF46689">
    <property type="entry name" value="Homeodomain-like"/>
    <property type="match status" value="2"/>
</dbReference>
<evidence type="ECO:0000256" key="5">
    <source>
        <dbReference type="ARBA" id="ARBA00024867"/>
    </source>
</evidence>
<dbReference type="SMART" id="SM00448">
    <property type="entry name" value="REC"/>
    <property type="match status" value="1"/>
</dbReference>
<dbReference type="Pfam" id="PF00072">
    <property type="entry name" value="Response_reg"/>
    <property type="match status" value="1"/>
</dbReference>
<dbReference type="GO" id="GO:0003700">
    <property type="term" value="F:DNA-binding transcription factor activity"/>
    <property type="evidence" value="ECO:0007669"/>
    <property type="project" value="InterPro"/>
</dbReference>
<evidence type="ECO:0000256" key="6">
    <source>
        <dbReference type="PROSITE-ProRule" id="PRU00169"/>
    </source>
</evidence>
<protein>
    <recommendedName>
        <fullName evidence="1">Stage 0 sporulation protein A homolog</fullName>
    </recommendedName>
</protein>
<dbReference type="SUPFAM" id="SSF52172">
    <property type="entry name" value="CheY-like"/>
    <property type="match status" value="1"/>
</dbReference>
<dbReference type="InterPro" id="IPR001789">
    <property type="entry name" value="Sig_transdc_resp-reg_receiver"/>
</dbReference>
<dbReference type="GO" id="GO:0000160">
    <property type="term" value="P:phosphorelay signal transduction system"/>
    <property type="evidence" value="ECO:0007669"/>
    <property type="project" value="InterPro"/>
</dbReference>
<evidence type="ECO:0000259" key="8">
    <source>
        <dbReference type="PROSITE" id="PS50110"/>
    </source>
</evidence>
<proteinExistence type="predicted"/>
<dbReference type="OrthoDB" id="159632at2"/>
<gene>
    <name evidence="9" type="ORF">EDC19_2671</name>
</gene>
<accession>A0A4R1MAP6</accession>
<evidence type="ECO:0000313" key="10">
    <source>
        <dbReference type="Proteomes" id="UP000294545"/>
    </source>
</evidence>
<reference evidence="9 10" key="1">
    <citation type="submission" date="2019-03" db="EMBL/GenBank/DDBJ databases">
        <title>Genomic Encyclopedia of Type Strains, Phase IV (KMG-IV): sequencing the most valuable type-strain genomes for metagenomic binning, comparative biology and taxonomic classification.</title>
        <authorList>
            <person name="Goeker M."/>
        </authorList>
    </citation>
    <scope>NUCLEOTIDE SEQUENCE [LARGE SCALE GENOMIC DNA]</scope>
    <source>
        <strain evidence="9 10">DSM 24176</strain>
    </source>
</reference>
<dbReference type="PANTHER" id="PTHR43280:SF2">
    <property type="entry name" value="HTH-TYPE TRANSCRIPTIONAL REGULATOR EXSA"/>
    <property type="match status" value="1"/>
</dbReference>
<name>A0A4R1MAP6_9FIRM</name>
<dbReference type="GO" id="GO:0043565">
    <property type="term" value="F:sequence-specific DNA binding"/>
    <property type="evidence" value="ECO:0007669"/>
    <property type="project" value="InterPro"/>
</dbReference>
<feature type="modified residue" description="4-aspartylphosphate" evidence="6">
    <location>
        <position position="54"/>
    </location>
</feature>
<dbReference type="PROSITE" id="PS50110">
    <property type="entry name" value="RESPONSE_REGULATORY"/>
    <property type="match status" value="1"/>
</dbReference>
<dbReference type="CDD" id="cd17536">
    <property type="entry name" value="REC_YesN-like"/>
    <property type="match status" value="1"/>
</dbReference>
<keyword evidence="2" id="KW-0805">Transcription regulation</keyword>
<dbReference type="AlphaFoldDB" id="A0A4R1MAP6"/>
<dbReference type="Proteomes" id="UP000294545">
    <property type="component" value="Unassembled WGS sequence"/>
</dbReference>